<dbReference type="CDD" id="cd00383">
    <property type="entry name" value="trans_reg_C"/>
    <property type="match status" value="1"/>
</dbReference>
<dbReference type="GO" id="GO:0006355">
    <property type="term" value="P:regulation of DNA-templated transcription"/>
    <property type="evidence" value="ECO:0007669"/>
    <property type="project" value="InterPro"/>
</dbReference>
<gene>
    <name evidence="10" type="ORF">SAMN05421781_1315</name>
</gene>
<dbReference type="GO" id="GO:0000976">
    <property type="term" value="F:transcription cis-regulatory region binding"/>
    <property type="evidence" value="ECO:0007669"/>
    <property type="project" value="TreeGrafter"/>
</dbReference>
<dbReference type="STRING" id="1122204.SAMN05421781_1315"/>
<dbReference type="InterPro" id="IPR039420">
    <property type="entry name" value="WalR-like"/>
</dbReference>
<keyword evidence="4 7" id="KW-0238">DNA-binding</keyword>
<keyword evidence="1 6" id="KW-0597">Phosphoprotein</keyword>
<dbReference type="PROSITE" id="PS51755">
    <property type="entry name" value="OMPR_PHOB"/>
    <property type="match status" value="1"/>
</dbReference>
<dbReference type="InterPro" id="IPR001789">
    <property type="entry name" value="Sig_transdc_resp-reg_receiver"/>
</dbReference>
<dbReference type="GO" id="GO:0032993">
    <property type="term" value="C:protein-DNA complex"/>
    <property type="evidence" value="ECO:0007669"/>
    <property type="project" value="TreeGrafter"/>
</dbReference>
<evidence type="ECO:0000256" key="6">
    <source>
        <dbReference type="PROSITE-ProRule" id="PRU00169"/>
    </source>
</evidence>
<dbReference type="SUPFAM" id="SSF52172">
    <property type="entry name" value="CheY-like"/>
    <property type="match status" value="1"/>
</dbReference>
<dbReference type="AlphaFoldDB" id="A0A1H2TAI0"/>
<dbReference type="Gene3D" id="6.10.250.690">
    <property type="match status" value="1"/>
</dbReference>
<dbReference type="SMART" id="SM00862">
    <property type="entry name" value="Trans_reg_C"/>
    <property type="match status" value="1"/>
</dbReference>
<evidence type="ECO:0000256" key="1">
    <source>
        <dbReference type="ARBA" id="ARBA00022553"/>
    </source>
</evidence>
<accession>A0A1H2TAI0</accession>
<sequence length="232" mass="26274">MSSILVIEDETSISQVLRAYLQKAGFEVTQIYEGNEAVETFDRGTFDLALIDVMLPGRDGWEVLEHIRNTSDCPCIMLTALGDVDYRLKGFEGGADDYIPKPFEGDEVVARVQAVLRRSGKTDSPAEEEQYLKRFGSLVIDEKAYAVTLNGLQLDLTPRDLSLLIFLSNHPNQFFDREQLISHVWGIDYEGSDRAVDLAIKRIRRSLKNWPVEEGEIRTLRGVGYQLSVKEE</sequence>
<dbReference type="FunFam" id="3.40.50.2300:FF:000001">
    <property type="entry name" value="DNA-binding response regulator PhoB"/>
    <property type="match status" value="1"/>
</dbReference>
<feature type="DNA-binding region" description="OmpR/PhoB-type" evidence="7">
    <location>
        <begin position="130"/>
        <end position="229"/>
    </location>
</feature>
<reference evidence="10 11" key="1">
    <citation type="submission" date="2016-10" db="EMBL/GenBank/DDBJ databases">
        <authorList>
            <person name="de Groot N.N."/>
        </authorList>
    </citation>
    <scope>NUCLEOTIDE SEQUENCE [LARGE SCALE GENOMIC DNA]</scope>
    <source>
        <strain evidence="10 11">DSM 23126</strain>
    </source>
</reference>
<dbReference type="SMART" id="SM00448">
    <property type="entry name" value="REC"/>
    <property type="match status" value="1"/>
</dbReference>
<dbReference type="RefSeq" id="WP_091612716.1">
    <property type="nucleotide sequence ID" value="NZ_FNNC01000002.1"/>
</dbReference>
<dbReference type="Pfam" id="PF00072">
    <property type="entry name" value="Response_reg"/>
    <property type="match status" value="1"/>
</dbReference>
<feature type="modified residue" description="4-aspartylphosphate" evidence="6">
    <location>
        <position position="52"/>
    </location>
</feature>
<dbReference type="Gene3D" id="1.10.10.10">
    <property type="entry name" value="Winged helix-like DNA-binding domain superfamily/Winged helix DNA-binding domain"/>
    <property type="match status" value="1"/>
</dbReference>
<evidence type="ECO:0000256" key="4">
    <source>
        <dbReference type="ARBA" id="ARBA00023125"/>
    </source>
</evidence>
<evidence type="ECO:0000313" key="10">
    <source>
        <dbReference type="EMBL" id="SDW40848.1"/>
    </source>
</evidence>
<evidence type="ECO:0000259" key="9">
    <source>
        <dbReference type="PROSITE" id="PS51755"/>
    </source>
</evidence>
<dbReference type="InterPro" id="IPR001867">
    <property type="entry name" value="OmpR/PhoB-type_DNA-bd"/>
</dbReference>
<evidence type="ECO:0000256" key="2">
    <source>
        <dbReference type="ARBA" id="ARBA00023012"/>
    </source>
</evidence>
<feature type="domain" description="Response regulatory" evidence="8">
    <location>
        <begin position="3"/>
        <end position="116"/>
    </location>
</feature>
<dbReference type="PANTHER" id="PTHR48111">
    <property type="entry name" value="REGULATOR OF RPOS"/>
    <property type="match status" value="1"/>
</dbReference>
<evidence type="ECO:0000259" key="8">
    <source>
        <dbReference type="PROSITE" id="PS50110"/>
    </source>
</evidence>
<evidence type="ECO:0000313" key="11">
    <source>
        <dbReference type="Proteomes" id="UP000199488"/>
    </source>
</evidence>
<evidence type="ECO:0000256" key="7">
    <source>
        <dbReference type="PROSITE-ProRule" id="PRU01091"/>
    </source>
</evidence>
<proteinExistence type="predicted"/>
<name>A0A1H2TAI0_9BACI</name>
<dbReference type="GO" id="GO:0005829">
    <property type="term" value="C:cytosol"/>
    <property type="evidence" value="ECO:0007669"/>
    <property type="project" value="TreeGrafter"/>
</dbReference>
<evidence type="ECO:0000256" key="3">
    <source>
        <dbReference type="ARBA" id="ARBA00023015"/>
    </source>
</evidence>
<keyword evidence="2" id="KW-0902">Two-component regulatory system</keyword>
<feature type="domain" description="OmpR/PhoB-type" evidence="9">
    <location>
        <begin position="130"/>
        <end position="229"/>
    </location>
</feature>
<dbReference type="GO" id="GO:0000156">
    <property type="term" value="F:phosphorelay response regulator activity"/>
    <property type="evidence" value="ECO:0007669"/>
    <property type="project" value="TreeGrafter"/>
</dbReference>
<dbReference type="InterPro" id="IPR036388">
    <property type="entry name" value="WH-like_DNA-bd_sf"/>
</dbReference>
<organism evidence="10 11">
    <name type="scientific">Marinococcus luteus</name>
    <dbReference type="NCBI Taxonomy" id="1122204"/>
    <lineage>
        <taxon>Bacteria</taxon>
        <taxon>Bacillati</taxon>
        <taxon>Bacillota</taxon>
        <taxon>Bacilli</taxon>
        <taxon>Bacillales</taxon>
        <taxon>Bacillaceae</taxon>
        <taxon>Marinococcus</taxon>
    </lineage>
</organism>
<dbReference type="OrthoDB" id="9790442at2"/>
<dbReference type="PROSITE" id="PS50110">
    <property type="entry name" value="RESPONSE_REGULATORY"/>
    <property type="match status" value="1"/>
</dbReference>
<dbReference type="Gene3D" id="3.40.50.2300">
    <property type="match status" value="1"/>
</dbReference>
<dbReference type="Pfam" id="PF00486">
    <property type="entry name" value="Trans_reg_C"/>
    <property type="match status" value="1"/>
</dbReference>
<protein>
    <submittedName>
        <fullName evidence="10">DNA-binding response regulator, OmpR family, contains REC and winged-helix (WHTH) domain</fullName>
    </submittedName>
</protein>
<keyword evidence="3" id="KW-0805">Transcription regulation</keyword>
<dbReference type="InterPro" id="IPR011006">
    <property type="entry name" value="CheY-like_superfamily"/>
</dbReference>
<dbReference type="EMBL" id="FNNC01000002">
    <property type="protein sequence ID" value="SDW40848.1"/>
    <property type="molecule type" value="Genomic_DNA"/>
</dbReference>
<dbReference type="Proteomes" id="UP000199488">
    <property type="component" value="Unassembled WGS sequence"/>
</dbReference>
<evidence type="ECO:0000256" key="5">
    <source>
        <dbReference type="ARBA" id="ARBA00023163"/>
    </source>
</evidence>
<keyword evidence="5" id="KW-0804">Transcription</keyword>
<keyword evidence="11" id="KW-1185">Reference proteome</keyword>
<dbReference type="PANTHER" id="PTHR48111:SF1">
    <property type="entry name" value="TWO-COMPONENT RESPONSE REGULATOR ORR33"/>
    <property type="match status" value="1"/>
</dbReference>